<dbReference type="Proteomes" id="UP000000763">
    <property type="component" value="Chromosome 3"/>
</dbReference>
<proteinExistence type="predicted"/>
<accession>Q84SQ6</accession>
<dbReference type="AlphaFoldDB" id="Q84SQ6"/>
<sequence>MGPDPDRIDDDTTAYLGASLVDEDEVAKLVTSGVLAEKQAFTPGKAVVPKLGDNRTVVFTVFFEAGLRFLCNVLLPEILRLFHVELPQLSPSALFRMAIFDWTVVTPVGMKKMAFGSMNFNVRPERSDLWPVNATMSKWDCHWMSKWFYHSIPFEAGSESAKALRWHRRAIALNRKPKVTVDGAMEARFTLLRKVCSRLSCHDLVEEFCMLQIFPLFQTWQVEVSPNEEVDGLPKLVMLEGANVLTLAQADTEARKMIGDVSIAEYSQLLTWRPAGRANKVYDGELPPPGEALQG</sequence>
<organism evidence="1 2">
    <name type="scientific">Oryza sativa subsp. japonica</name>
    <name type="common">Rice</name>
    <dbReference type="NCBI Taxonomy" id="39947"/>
    <lineage>
        <taxon>Eukaryota</taxon>
        <taxon>Viridiplantae</taxon>
        <taxon>Streptophyta</taxon>
        <taxon>Embryophyta</taxon>
        <taxon>Tracheophyta</taxon>
        <taxon>Spermatophyta</taxon>
        <taxon>Magnoliopsida</taxon>
        <taxon>Liliopsida</taxon>
        <taxon>Poales</taxon>
        <taxon>Poaceae</taxon>
        <taxon>BOP clade</taxon>
        <taxon>Oryzoideae</taxon>
        <taxon>Oryzeae</taxon>
        <taxon>Oryzinae</taxon>
        <taxon>Oryza</taxon>
        <taxon>Oryza sativa</taxon>
    </lineage>
</organism>
<dbReference type="EMBL" id="AC137925">
    <property type="protein sequence ID" value="AAO73265.1"/>
    <property type="molecule type" value="Genomic_DNA"/>
</dbReference>
<evidence type="ECO:0000313" key="1">
    <source>
        <dbReference type="EMBL" id="AAO73265.1"/>
    </source>
</evidence>
<name>Q84SQ6_ORYSJ</name>
<reference evidence="2" key="2">
    <citation type="journal article" date="2008" name="Nucleic Acids Res.">
        <title>The rice annotation project database (RAP-DB): 2008 update.</title>
        <authorList>
            <consortium name="The rice annotation project (RAP)"/>
        </authorList>
    </citation>
    <scope>GENOME REANNOTATION</scope>
    <source>
        <strain evidence="2">cv. Nipponbare</strain>
    </source>
</reference>
<gene>
    <name evidence="1" type="primary">OSJNBb0047D08.7</name>
</gene>
<protein>
    <submittedName>
        <fullName evidence="1">Uncharacterized protein</fullName>
    </submittedName>
</protein>
<reference evidence="2" key="1">
    <citation type="journal article" date="2005" name="Nature">
        <title>The map-based sequence of the rice genome.</title>
        <authorList>
            <consortium name="International rice genome sequencing project (IRGSP)"/>
            <person name="Matsumoto T."/>
            <person name="Wu J."/>
            <person name="Kanamori H."/>
            <person name="Katayose Y."/>
            <person name="Fujisawa M."/>
            <person name="Namiki N."/>
            <person name="Mizuno H."/>
            <person name="Yamamoto K."/>
            <person name="Antonio B.A."/>
            <person name="Baba T."/>
            <person name="Sakata K."/>
            <person name="Nagamura Y."/>
            <person name="Aoki H."/>
            <person name="Arikawa K."/>
            <person name="Arita K."/>
            <person name="Bito T."/>
            <person name="Chiden Y."/>
            <person name="Fujitsuka N."/>
            <person name="Fukunaka R."/>
            <person name="Hamada M."/>
            <person name="Harada C."/>
            <person name="Hayashi A."/>
            <person name="Hijishita S."/>
            <person name="Honda M."/>
            <person name="Hosokawa S."/>
            <person name="Ichikawa Y."/>
            <person name="Idonuma A."/>
            <person name="Iijima M."/>
            <person name="Ikeda M."/>
            <person name="Ikeno M."/>
            <person name="Ito K."/>
            <person name="Ito S."/>
            <person name="Ito T."/>
            <person name="Ito Y."/>
            <person name="Ito Y."/>
            <person name="Iwabuchi A."/>
            <person name="Kamiya K."/>
            <person name="Karasawa W."/>
            <person name="Kurita K."/>
            <person name="Katagiri S."/>
            <person name="Kikuta A."/>
            <person name="Kobayashi H."/>
            <person name="Kobayashi N."/>
            <person name="Machita K."/>
            <person name="Maehara T."/>
            <person name="Masukawa M."/>
            <person name="Mizubayashi T."/>
            <person name="Mukai Y."/>
            <person name="Nagasaki H."/>
            <person name="Nagata Y."/>
            <person name="Naito S."/>
            <person name="Nakashima M."/>
            <person name="Nakama Y."/>
            <person name="Nakamichi Y."/>
            <person name="Nakamura M."/>
            <person name="Meguro A."/>
            <person name="Negishi M."/>
            <person name="Ohta I."/>
            <person name="Ohta T."/>
            <person name="Okamoto M."/>
            <person name="Ono N."/>
            <person name="Saji S."/>
            <person name="Sakaguchi M."/>
            <person name="Sakai K."/>
            <person name="Shibata M."/>
            <person name="Shimokawa T."/>
            <person name="Song J."/>
            <person name="Takazaki Y."/>
            <person name="Terasawa K."/>
            <person name="Tsugane M."/>
            <person name="Tsuji K."/>
            <person name="Ueda S."/>
            <person name="Waki K."/>
            <person name="Yamagata H."/>
            <person name="Yamamoto M."/>
            <person name="Yamamoto S."/>
            <person name="Yamane H."/>
            <person name="Yoshiki S."/>
            <person name="Yoshihara R."/>
            <person name="Yukawa K."/>
            <person name="Zhong H."/>
            <person name="Yano M."/>
            <person name="Yuan Q."/>
            <person name="Ouyang S."/>
            <person name="Liu J."/>
            <person name="Jones K.M."/>
            <person name="Gansberger K."/>
            <person name="Moffat K."/>
            <person name="Hill J."/>
            <person name="Bera J."/>
            <person name="Fadrosh D."/>
            <person name="Jin S."/>
            <person name="Johri S."/>
            <person name="Kim M."/>
            <person name="Overton L."/>
            <person name="Reardon M."/>
            <person name="Tsitrin T."/>
            <person name="Vuong H."/>
            <person name="Weaver B."/>
            <person name="Ciecko A."/>
            <person name="Tallon L."/>
            <person name="Jackson J."/>
            <person name="Pai G."/>
            <person name="Aken S.V."/>
            <person name="Utterback T."/>
            <person name="Reidmuller S."/>
            <person name="Feldblyum T."/>
            <person name="Hsiao J."/>
            <person name="Zismann V."/>
            <person name="Iobst S."/>
            <person name="de Vazeille A.R."/>
            <person name="Buell C.R."/>
            <person name="Ying K."/>
            <person name="Li Y."/>
            <person name="Lu T."/>
            <person name="Huang Y."/>
            <person name="Zhao Q."/>
            <person name="Feng Q."/>
            <person name="Zhang L."/>
            <person name="Zhu J."/>
            <person name="Weng Q."/>
            <person name="Mu J."/>
            <person name="Lu Y."/>
            <person name="Fan D."/>
            <person name="Liu Y."/>
            <person name="Guan J."/>
            <person name="Zhang Y."/>
            <person name="Yu S."/>
            <person name="Liu X."/>
            <person name="Zhang Y."/>
            <person name="Hong G."/>
            <person name="Han B."/>
            <person name="Choisne N."/>
            <person name="Demange N."/>
            <person name="Orjeda G."/>
            <person name="Samain S."/>
            <person name="Cattolico L."/>
            <person name="Pelletier E."/>
            <person name="Couloux A."/>
            <person name="Segurens B."/>
            <person name="Wincker P."/>
            <person name="D'Hont A."/>
            <person name="Scarpelli C."/>
            <person name="Weissenbach J."/>
            <person name="Salanoubat M."/>
            <person name="Quetier F."/>
            <person name="Yu Y."/>
            <person name="Kim H.R."/>
            <person name="Rambo T."/>
            <person name="Currie J."/>
            <person name="Collura K."/>
            <person name="Luo M."/>
            <person name="Yang T."/>
            <person name="Ammiraju J.S.S."/>
            <person name="Engler F."/>
            <person name="Soderlund C."/>
            <person name="Wing R.A."/>
            <person name="Palmer L.E."/>
            <person name="de la Bastide M."/>
            <person name="Spiegel L."/>
            <person name="Nascimento L."/>
            <person name="Zutavern T."/>
            <person name="O'Shaughnessy A."/>
            <person name="Dike S."/>
            <person name="Dedhia N."/>
            <person name="Preston R."/>
            <person name="Balija V."/>
            <person name="McCombie W.R."/>
            <person name="Chow T."/>
            <person name="Chen H."/>
            <person name="Chung M."/>
            <person name="Chen C."/>
            <person name="Shaw J."/>
            <person name="Wu H."/>
            <person name="Hsiao K."/>
            <person name="Chao Y."/>
            <person name="Chu M."/>
            <person name="Cheng C."/>
            <person name="Hour A."/>
            <person name="Lee P."/>
            <person name="Lin S."/>
            <person name="Lin Y."/>
            <person name="Liou J."/>
            <person name="Liu S."/>
            <person name="Hsing Y."/>
            <person name="Raghuvanshi S."/>
            <person name="Mohanty A."/>
            <person name="Bharti A.K."/>
            <person name="Gaur A."/>
            <person name="Gupta V."/>
            <person name="Kumar D."/>
            <person name="Ravi V."/>
            <person name="Vij S."/>
            <person name="Kapur A."/>
            <person name="Khurana P."/>
            <person name="Khurana P."/>
            <person name="Khurana J.P."/>
            <person name="Tyagi A.K."/>
            <person name="Gaikwad K."/>
            <person name="Singh A."/>
            <person name="Dalal V."/>
            <person name="Srivastava S."/>
            <person name="Dixit A."/>
            <person name="Pal A.K."/>
            <person name="Ghazi I.A."/>
            <person name="Yadav M."/>
            <person name="Pandit A."/>
            <person name="Bhargava A."/>
            <person name="Sureshbabu K."/>
            <person name="Batra K."/>
            <person name="Sharma T.R."/>
            <person name="Mohapatra T."/>
            <person name="Singh N.K."/>
            <person name="Messing J."/>
            <person name="Nelson A.B."/>
            <person name="Fuks G."/>
            <person name="Kavchok S."/>
            <person name="Keizer G."/>
            <person name="Linton E."/>
            <person name="Llaca V."/>
            <person name="Song R."/>
            <person name="Tanyolac B."/>
            <person name="Young S."/>
            <person name="Ho-Il K."/>
            <person name="Hahn J.H."/>
            <person name="Sangsakoo G."/>
            <person name="Vanavichit A."/>
            <person name="de Mattos Luiz.A.T."/>
            <person name="Zimmer P.D."/>
            <person name="Malone G."/>
            <person name="Dellagostin O."/>
            <person name="de Oliveira A.C."/>
            <person name="Bevan M."/>
            <person name="Bancroft I."/>
            <person name="Minx P."/>
            <person name="Cordum H."/>
            <person name="Wilson R."/>
            <person name="Cheng Z."/>
            <person name="Jin W."/>
            <person name="Jiang J."/>
            <person name="Leong S.A."/>
            <person name="Iwama H."/>
            <person name="Gojobori T."/>
            <person name="Itoh T."/>
            <person name="Niimura Y."/>
            <person name="Fujii Y."/>
            <person name="Habara T."/>
            <person name="Sakai H."/>
            <person name="Sato Y."/>
            <person name="Wilson G."/>
            <person name="Kumar K."/>
            <person name="McCouch S."/>
            <person name="Juretic N."/>
            <person name="Hoen D."/>
            <person name="Wright S."/>
            <person name="Bruskiewich R."/>
            <person name="Bureau T."/>
            <person name="Miyao A."/>
            <person name="Hirochika H."/>
            <person name="Nishikawa T."/>
            <person name="Kadowaki K."/>
            <person name="Sugiura M."/>
            <person name="Burr B."/>
            <person name="Sasaki T."/>
        </authorList>
    </citation>
    <scope>NUCLEOTIDE SEQUENCE [LARGE SCALE GENOMIC DNA]</scope>
    <source>
        <strain evidence="2">cv. Nipponbare</strain>
    </source>
</reference>
<evidence type="ECO:0000313" key="2">
    <source>
        <dbReference type="Proteomes" id="UP000000763"/>
    </source>
</evidence>